<reference evidence="2" key="2">
    <citation type="submission" date="2021-09" db="EMBL/GenBank/DDBJ databases">
        <authorList>
            <person name="Jia N."/>
            <person name="Wang J."/>
            <person name="Shi W."/>
            <person name="Du L."/>
            <person name="Sun Y."/>
            <person name="Zhan W."/>
            <person name="Jiang J."/>
            <person name="Wang Q."/>
            <person name="Zhang B."/>
            <person name="Ji P."/>
            <person name="Sakyi L.B."/>
            <person name="Cui X."/>
            <person name="Yuan T."/>
            <person name="Jiang B."/>
            <person name="Yang W."/>
            <person name="Lam T.T.-Y."/>
            <person name="Chang Q."/>
            <person name="Ding S."/>
            <person name="Wang X."/>
            <person name="Zhu J."/>
            <person name="Ruan X."/>
            <person name="Zhao L."/>
            <person name="Wei J."/>
            <person name="Que T."/>
            <person name="Du C."/>
            <person name="Cheng J."/>
            <person name="Dai P."/>
            <person name="Han X."/>
            <person name="Huang E."/>
            <person name="Gao Y."/>
            <person name="Liu J."/>
            <person name="Shao H."/>
            <person name="Ye R."/>
            <person name="Li L."/>
            <person name="Wei W."/>
            <person name="Wang X."/>
            <person name="Wang C."/>
            <person name="Huo Q."/>
            <person name="Li W."/>
            <person name="Guo W."/>
            <person name="Chen H."/>
            <person name="Chen S."/>
            <person name="Zhou L."/>
            <person name="Zhou L."/>
            <person name="Ni X."/>
            <person name="Tian J."/>
            <person name="Zhou Y."/>
            <person name="Sheng Y."/>
            <person name="Liu T."/>
            <person name="Pan Y."/>
            <person name="Xia L."/>
            <person name="Li J."/>
            <person name="Zhao F."/>
            <person name="Cao W."/>
        </authorList>
    </citation>
    <scope>NUCLEOTIDE SEQUENCE</scope>
    <source>
        <strain evidence="2">Rmic-2018</strain>
        <tissue evidence="2">Larvae</tissue>
    </source>
</reference>
<dbReference type="Gene3D" id="3.10.110.10">
    <property type="entry name" value="Ubiquitin Conjugating Enzyme"/>
    <property type="match status" value="1"/>
</dbReference>
<feature type="domain" description="UBC core" evidence="1">
    <location>
        <begin position="1"/>
        <end position="101"/>
    </location>
</feature>
<sequence length="187" mass="20708">MMWLRPPNPTGKLHHWPVVKVKFTTKIYHPNVSEHGDIGLDILRSKWSPAVTVEFVLVAIVDLMKTPDMNCVLHQKAAQHYKSDYQLYDTIAREWTQTYARPHVEDPGVWPPVGASTTKELQDQSPQSVFATVLVFVGVHALDTPTPKPLGPGDGQPQFPGPVPIIEVKDVGVIGGESWDDSLSSVI</sequence>
<protein>
    <recommendedName>
        <fullName evidence="1">UBC core domain-containing protein</fullName>
    </recommendedName>
</protein>
<comment type="caution">
    <text evidence="2">The sequence shown here is derived from an EMBL/GenBank/DDBJ whole genome shotgun (WGS) entry which is preliminary data.</text>
</comment>
<dbReference type="InterPro" id="IPR016135">
    <property type="entry name" value="UBQ-conjugating_enzyme/RWD"/>
</dbReference>
<dbReference type="SUPFAM" id="SSF54495">
    <property type="entry name" value="UBC-like"/>
    <property type="match status" value="1"/>
</dbReference>
<gene>
    <name evidence="2" type="ORF">HPB51_008855</name>
</gene>
<dbReference type="PANTHER" id="PTHR24068">
    <property type="entry name" value="UBIQUITIN-CONJUGATING ENZYME E2"/>
    <property type="match status" value="1"/>
</dbReference>
<name>A0A9J6ESM3_RHIMP</name>
<proteinExistence type="predicted"/>
<dbReference type="InterPro" id="IPR000608">
    <property type="entry name" value="UBC"/>
</dbReference>
<accession>A0A9J6ESM3</accession>
<evidence type="ECO:0000313" key="2">
    <source>
        <dbReference type="EMBL" id="KAH8037173.1"/>
    </source>
</evidence>
<dbReference type="Proteomes" id="UP000821866">
    <property type="component" value="Chromosome 10"/>
</dbReference>
<dbReference type="EMBL" id="JABSTU010000002">
    <property type="protein sequence ID" value="KAH8037173.1"/>
    <property type="molecule type" value="Genomic_DNA"/>
</dbReference>
<dbReference type="AlphaFoldDB" id="A0A9J6ESM3"/>
<dbReference type="SMART" id="SM00212">
    <property type="entry name" value="UBCc"/>
    <property type="match status" value="1"/>
</dbReference>
<keyword evidence="3" id="KW-1185">Reference proteome</keyword>
<dbReference type="Pfam" id="PF00179">
    <property type="entry name" value="UQ_con"/>
    <property type="match status" value="1"/>
</dbReference>
<dbReference type="PROSITE" id="PS50127">
    <property type="entry name" value="UBC_2"/>
    <property type="match status" value="1"/>
</dbReference>
<evidence type="ECO:0000313" key="3">
    <source>
        <dbReference type="Proteomes" id="UP000821866"/>
    </source>
</evidence>
<organism evidence="2 3">
    <name type="scientific">Rhipicephalus microplus</name>
    <name type="common">Cattle tick</name>
    <name type="synonym">Boophilus microplus</name>
    <dbReference type="NCBI Taxonomy" id="6941"/>
    <lineage>
        <taxon>Eukaryota</taxon>
        <taxon>Metazoa</taxon>
        <taxon>Ecdysozoa</taxon>
        <taxon>Arthropoda</taxon>
        <taxon>Chelicerata</taxon>
        <taxon>Arachnida</taxon>
        <taxon>Acari</taxon>
        <taxon>Parasitiformes</taxon>
        <taxon>Ixodida</taxon>
        <taxon>Ixodoidea</taxon>
        <taxon>Ixodidae</taxon>
        <taxon>Rhipicephalinae</taxon>
        <taxon>Rhipicephalus</taxon>
        <taxon>Boophilus</taxon>
    </lineage>
</organism>
<evidence type="ECO:0000259" key="1">
    <source>
        <dbReference type="PROSITE" id="PS50127"/>
    </source>
</evidence>
<dbReference type="VEuPathDB" id="VectorBase:LOC119179432"/>
<reference evidence="2" key="1">
    <citation type="journal article" date="2020" name="Cell">
        <title>Large-Scale Comparative Analyses of Tick Genomes Elucidate Their Genetic Diversity and Vector Capacities.</title>
        <authorList>
            <consortium name="Tick Genome and Microbiome Consortium (TIGMIC)"/>
            <person name="Jia N."/>
            <person name="Wang J."/>
            <person name="Shi W."/>
            <person name="Du L."/>
            <person name="Sun Y."/>
            <person name="Zhan W."/>
            <person name="Jiang J.F."/>
            <person name="Wang Q."/>
            <person name="Zhang B."/>
            <person name="Ji P."/>
            <person name="Bell-Sakyi L."/>
            <person name="Cui X.M."/>
            <person name="Yuan T.T."/>
            <person name="Jiang B.G."/>
            <person name="Yang W.F."/>
            <person name="Lam T.T."/>
            <person name="Chang Q.C."/>
            <person name="Ding S.J."/>
            <person name="Wang X.J."/>
            <person name="Zhu J.G."/>
            <person name="Ruan X.D."/>
            <person name="Zhao L."/>
            <person name="Wei J.T."/>
            <person name="Ye R.Z."/>
            <person name="Que T.C."/>
            <person name="Du C.H."/>
            <person name="Zhou Y.H."/>
            <person name="Cheng J.X."/>
            <person name="Dai P.F."/>
            <person name="Guo W.B."/>
            <person name="Han X.H."/>
            <person name="Huang E.J."/>
            <person name="Li L.F."/>
            <person name="Wei W."/>
            <person name="Gao Y.C."/>
            <person name="Liu J.Z."/>
            <person name="Shao H.Z."/>
            <person name="Wang X."/>
            <person name="Wang C.C."/>
            <person name="Yang T.C."/>
            <person name="Huo Q.B."/>
            <person name="Li W."/>
            <person name="Chen H.Y."/>
            <person name="Chen S.E."/>
            <person name="Zhou L.G."/>
            <person name="Ni X.B."/>
            <person name="Tian J.H."/>
            <person name="Sheng Y."/>
            <person name="Liu T."/>
            <person name="Pan Y.S."/>
            <person name="Xia L.Y."/>
            <person name="Li J."/>
            <person name="Zhao F."/>
            <person name="Cao W.C."/>
        </authorList>
    </citation>
    <scope>NUCLEOTIDE SEQUENCE</scope>
    <source>
        <strain evidence="2">Rmic-2018</strain>
    </source>
</reference>